<dbReference type="Proteomes" id="UP000482671">
    <property type="component" value="Unassembled WGS sequence"/>
</dbReference>
<protein>
    <recommendedName>
        <fullName evidence="6">Phage major capsid protein</fullName>
    </recommendedName>
</protein>
<comment type="caution">
    <text evidence="2">The sequence shown here is derived from an EMBL/GenBank/DDBJ whole genome shotgun (WGS) entry which is preliminary data.</text>
</comment>
<reference evidence="4 5" key="1">
    <citation type="journal article" date="2019" name="Nat. Med.">
        <title>A library of human gut bacterial isolates paired with longitudinal multiomics data enables mechanistic microbiome research.</title>
        <authorList>
            <person name="Poyet M."/>
            <person name="Groussin M."/>
            <person name="Gibbons S.M."/>
            <person name="Avila-Pacheco J."/>
            <person name="Jiang X."/>
            <person name="Kearney S.M."/>
            <person name="Perrotta A.R."/>
            <person name="Berdy B."/>
            <person name="Zhao S."/>
            <person name="Lieberman T.D."/>
            <person name="Swanson P.K."/>
            <person name="Smith M."/>
            <person name="Roesemann S."/>
            <person name="Alexander J.E."/>
            <person name="Rich S.A."/>
            <person name="Livny J."/>
            <person name="Vlamakis H."/>
            <person name="Clish C."/>
            <person name="Bullock K."/>
            <person name="Deik A."/>
            <person name="Scott J."/>
            <person name="Pierce K.A."/>
            <person name="Xavier R.J."/>
            <person name="Alm E.J."/>
        </authorList>
    </citation>
    <scope>NUCLEOTIDE SEQUENCE [LARGE SCALE GENOMIC DNA]</scope>
    <source>
        <strain evidence="3 5">BIOML-A11</strain>
        <strain evidence="2 4">BIOML-A25</strain>
    </source>
</reference>
<keyword evidence="1" id="KW-0732">Signal</keyword>
<feature type="signal peptide" evidence="1">
    <location>
        <begin position="1"/>
        <end position="25"/>
    </location>
</feature>
<evidence type="ECO:0008006" key="6">
    <source>
        <dbReference type="Google" id="ProtNLM"/>
    </source>
</evidence>
<dbReference type="AlphaFoldDB" id="A0A4Q5CFL5"/>
<dbReference type="EMBL" id="WNCR01000004">
    <property type="protein sequence ID" value="MTU29730.1"/>
    <property type="molecule type" value="Genomic_DNA"/>
</dbReference>
<sequence>MKTMGKIVMLLTALLFNTLTGAVCASVLGFSPAAGAVGMNAVAAFMGMAPQSASILREGVYTEIWTGELVKVLRAGLEGTWLSGIPDQSSIVNNDVIHLVEVGVDPDVLINNKTYPIDVQALEDKDIAIKLDKFQTKATPITDDELYAISYDKTARVKEGHANSINDAKFTKAAHALCANKNTATTPVLKTTGEKDPATNRLRLTVNDLVEMKRALDNLRVPSDGRRLVLCPDHVNDLLLTSQAFREQYNIDRNSGKVGNLYGFEIYEYGNNPLYTTAGVKKALGATAEAGEFPCSFAFYKQRVFKATGSTKMYYSESKNDPLNQRNLINFRHYFICMPKKEDAGVVMMSGYQA</sequence>
<evidence type="ECO:0000313" key="4">
    <source>
        <dbReference type="Proteomes" id="UP000437446"/>
    </source>
</evidence>
<organism evidence="2 4">
    <name type="scientific">Parabacteroides merdae</name>
    <dbReference type="NCBI Taxonomy" id="46503"/>
    <lineage>
        <taxon>Bacteria</taxon>
        <taxon>Pseudomonadati</taxon>
        <taxon>Bacteroidota</taxon>
        <taxon>Bacteroidia</taxon>
        <taxon>Bacteroidales</taxon>
        <taxon>Tannerellaceae</taxon>
        <taxon>Parabacteroides</taxon>
    </lineage>
</organism>
<accession>A0A4Q5CFL5</accession>
<proteinExistence type="predicted"/>
<feature type="chain" id="PRO_5030097536" description="Phage major capsid protein" evidence="1">
    <location>
        <begin position="26"/>
        <end position="354"/>
    </location>
</feature>
<evidence type="ECO:0000256" key="1">
    <source>
        <dbReference type="SAM" id="SignalP"/>
    </source>
</evidence>
<evidence type="ECO:0000313" key="3">
    <source>
        <dbReference type="EMBL" id="MTV02438.1"/>
    </source>
</evidence>
<dbReference type="Proteomes" id="UP000437446">
    <property type="component" value="Unassembled WGS sequence"/>
</dbReference>
<name>A0A4Q5CFL5_9BACT</name>
<evidence type="ECO:0000313" key="5">
    <source>
        <dbReference type="Proteomes" id="UP000482671"/>
    </source>
</evidence>
<evidence type="ECO:0000313" key="2">
    <source>
        <dbReference type="EMBL" id="MTU29730.1"/>
    </source>
</evidence>
<dbReference type="EMBL" id="WNDD01000013">
    <property type="protein sequence ID" value="MTV02438.1"/>
    <property type="molecule type" value="Genomic_DNA"/>
</dbReference>
<gene>
    <name evidence="2" type="ORF">GMD66_11055</name>
    <name evidence="3" type="ORF">GME02_12405</name>
</gene>